<evidence type="ECO:0000313" key="4">
    <source>
        <dbReference type="Proteomes" id="UP001187343"/>
    </source>
</evidence>
<evidence type="ECO:0000256" key="1">
    <source>
        <dbReference type="SAM" id="Coils"/>
    </source>
</evidence>
<dbReference type="Proteomes" id="UP001187343">
    <property type="component" value="Unassembled WGS sequence"/>
</dbReference>
<dbReference type="EMBL" id="JAUYZG010000001">
    <property type="protein sequence ID" value="KAK2917009.1"/>
    <property type="molecule type" value="Genomic_DNA"/>
</dbReference>
<feature type="coiled-coil region" evidence="1">
    <location>
        <begin position="3"/>
        <end position="30"/>
    </location>
</feature>
<accession>A0AA88QL74</accession>
<proteinExistence type="predicted"/>
<dbReference type="InterPro" id="IPR022735">
    <property type="entry name" value="bMERB_dom"/>
</dbReference>
<dbReference type="Pfam" id="PF12130">
    <property type="entry name" value="bMERB_dom"/>
    <property type="match status" value="1"/>
</dbReference>
<gene>
    <name evidence="3" type="ORF">Q8A67_001383</name>
</gene>
<keyword evidence="4" id="KW-1185">Reference proteome</keyword>
<reference evidence="3" key="1">
    <citation type="submission" date="2023-08" db="EMBL/GenBank/DDBJ databases">
        <title>Chromosome-level Genome Assembly of mud carp (Cirrhinus molitorella).</title>
        <authorList>
            <person name="Liu H."/>
        </authorList>
    </citation>
    <scope>NUCLEOTIDE SEQUENCE</scope>
    <source>
        <strain evidence="3">Prfri</strain>
        <tissue evidence="3">Muscle</tissue>
    </source>
</reference>
<dbReference type="AlphaFoldDB" id="A0AA88QL74"/>
<name>A0AA88QL74_9TELE</name>
<feature type="domain" description="BMERB" evidence="2">
    <location>
        <begin position="7"/>
        <end position="105"/>
    </location>
</feature>
<protein>
    <recommendedName>
        <fullName evidence="2">BMERB domain-containing protein</fullName>
    </recommendedName>
</protein>
<dbReference type="SMART" id="SM01203">
    <property type="entry name" value="DUF3585"/>
    <property type="match status" value="1"/>
</dbReference>
<organism evidence="3 4">
    <name type="scientific">Cirrhinus molitorella</name>
    <name type="common">mud carp</name>
    <dbReference type="NCBI Taxonomy" id="172907"/>
    <lineage>
        <taxon>Eukaryota</taxon>
        <taxon>Metazoa</taxon>
        <taxon>Chordata</taxon>
        <taxon>Craniata</taxon>
        <taxon>Vertebrata</taxon>
        <taxon>Euteleostomi</taxon>
        <taxon>Actinopterygii</taxon>
        <taxon>Neopterygii</taxon>
        <taxon>Teleostei</taxon>
        <taxon>Ostariophysi</taxon>
        <taxon>Cypriniformes</taxon>
        <taxon>Cyprinidae</taxon>
        <taxon>Labeoninae</taxon>
        <taxon>Labeonini</taxon>
        <taxon>Cirrhinus</taxon>
    </lineage>
</organism>
<comment type="caution">
    <text evidence="3">The sequence shown here is derived from an EMBL/GenBank/DDBJ whole genome shotgun (WGS) entry which is preliminary data.</text>
</comment>
<evidence type="ECO:0000259" key="2">
    <source>
        <dbReference type="Pfam" id="PF12130"/>
    </source>
</evidence>
<keyword evidence="1" id="KW-0175">Coiled coil</keyword>
<sequence length="119" mass="14409">MSEKQVCEEQKKLEERLLELERRGVWLESEMRRHSDESLVDWFLLIHEKSMLVRRDTELQHLEDQQIDVEFEIRCLFNKPGEQKHNKSHLYMEQEEDAMLTAVIQRMGEKWTSFSFAAL</sequence>
<evidence type="ECO:0000313" key="3">
    <source>
        <dbReference type="EMBL" id="KAK2917009.1"/>
    </source>
</evidence>